<evidence type="ECO:0000256" key="2">
    <source>
        <dbReference type="HAMAP-Rule" id="MF_00758"/>
    </source>
</evidence>
<organism evidence="4 5">
    <name type="scientific">Glaciimonas soli</name>
    <dbReference type="NCBI Taxonomy" id="2590999"/>
    <lineage>
        <taxon>Bacteria</taxon>
        <taxon>Pseudomonadati</taxon>
        <taxon>Pseudomonadota</taxon>
        <taxon>Betaproteobacteria</taxon>
        <taxon>Burkholderiales</taxon>
        <taxon>Oxalobacteraceae</taxon>
        <taxon>Glaciimonas</taxon>
    </lineage>
</organism>
<protein>
    <recommendedName>
        <fullName evidence="2">UPF0301 protein GEV47_11685</fullName>
    </recommendedName>
</protein>
<evidence type="ECO:0000313" key="5">
    <source>
        <dbReference type="Proteomes" id="UP000451565"/>
    </source>
</evidence>
<accession>A0A843YTK4</accession>
<name>A0A843YTK4_9BURK</name>
<dbReference type="InterPro" id="IPR003774">
    <property type="entry name" value="AlgH-like"/>
</dbReference>
<dbReference type="Pfam" id="PF02622">
    <property type="entry name" value="DUF179"/>
    <property type="match status" value="1"/>
</dbReference>
<evidence type="ECO:0000313" key="4">
    <source>
        <dbReference type="EMBL" id="MQR01337.1"/>
    </source>
</evidence>
<feature type="region of interest" description="Disordered" evidence="3">
    <location>
        <begin position="1"/>
        <end position="22"/>
    </location>
</feature>
<dbReference type="PANTHER" id="PTHR30327">
    <property type="entry name" value="UNCHARACTERIZED PROTEIN YQGE"/>
    <property type="match status" value="1"/>
</dbReference>
<dbReference type="AlphaFoldDB" id="A0A843YTK4"/>
<reference evidence="4 5" key="1">
    <citation type="submission" date="2019-10" db="EMBL/GenBank/DDBJ databases">
        <title>Glaciimonas soli sp. nov., a psychrophilic bacterium isolated from the forest soil of a high elevation mountain in Taiwan.</title>
        <authorList>
            <person name="Wang L.-T."/>
            <person name="Shieh W.Y."/>
        </authorList>
    </citation>
    <scope>NUCLEOTIDE SEQUENCE [LARGE SCALE GENOMIC DNA]</scope>
    <source>
        <strain evidence="4 5">GS1</strain>
    </source>
</reference>
<dbReference type="Proteomes" id="UP000451565">
    <property type="component" value="Unassembled WGS sequence"/>
</dbReference>
<dbReference type="Gene3D" id="3.40.1740.10">
    <property type="entry name" value="VC0467-like"/>
    <property type="match status" value="1"/>
</dbReference>
<evidence type="ECO:0000256" key="1">
    <source>
        <dbReference type="ARBA" id="ARBA00009600"/>
    </source>
</evidence>
<feature type="compositionally biased region" description="Low complexity" evidence="3">
    <location>
        <begin position="1"/>
        <end position="17"/>
    </location>
</feature>
<gene>
    <name evidence="4" type="ORF">GEV47_11685</name>
</gene>
<sequence length="243" mass="26089">MTKQQTKKSVSSPVSPSDSETAALKFSEPLQMDLSNHFLIAMPAMQDPIFGGSVVFLCEHNADGAMGVVINKATDMTMDILLERIDLKLISDDVVSPQISPLMERMTSANASADKGDKITLPLTKRPVMFGGPVQAERGFVLHSPPTAYSSTVKVSDQVAITFSKDVLEEVAHAIGPERMLVSIGCSSWTPGQLENEIARNDWLTVAADPEIIFGMPIAERFAAAIKLLGIDPYLLSAGSGRA</sequence>
<dbReference type="GO" id="GO:0005829">
    <property type="term" value="C:cytosol"/>
    <property type="evidence" value="ECO:0007669"/>
    <property type="project" value="TreeGrafter"/>
</dbReference>
<keyword evidence="5" id="KW-1185">Reference proteome</keyword>
<dbReference type="HAMAP" id="MF_00758">
    <property type="entry name" value="UPF0301"/>
    <property type="match status" value="1"/>
</dbReference>
<dbReference type="EMBL" id="WINI01000006">
    <property type="protein sequence ID" value="MQR01337.1"/>
    <property type="molecule type" value="Genomic_DNA"/>
</dbReference>
<proteinExistence type="inferred from homology"/>
<dbReference type="PANTHER" id="PTHR30327:SF1">
    <property type="entry name" value="UPF0301 PROTEIN YQGE"/>
    <property type="match status" value="1"/>
</dbReference>
<dbReference type="OrthoDB" id="9807486at2"/>
<comment type="caution">
    <text evidence="4">The sequence shown here is derived from an EMBL/GenBank/DDBJ whole genome shotgun (WGS) entry which is preliminary data.</text>
</comment>
<dbReference type="SUPFAM" id="SSF143456">
    <property type="entry name" value="VC0467-like"/>
    <property type="match status" value="1"/>
</dbReference>
<evidence type="ECO:0000256" key="3">
    <source>
        <dbReference type="SAM" id="MobiDB-lite"/>
    </source>
</evidence>
<comment type="similarity">
    <text evidence="1 2">Belongs to the UPF0301 (AlgH) family.</text>
</comment>